<keyword evidence="2" id="KW-1185">Reference proteome</keyword>
<name>A0A060LXY6_9BACI</name>
<organism evidence="1 2">
    <name type="scientific">Shouchella lehensis G1</name>
    <dbReference type="NCBI Taxonomy" id="1246626"/>
    <lineage>
        <taxon>Bacteria</taxon>
        <taxon>Bacillati</taxon>
        <taxon>Bacillota</taxon>
        <taxon>Bacilli</taxon>
        <taxon>Bacillales</taxon>
        <taxon>Bacillaceae</taxon>
        <taxon>Shouchella</taxon>
    </lineage>
</organism>
<evidence type="ECO:0000313" key="1">
    <source>
        <dbReference type="EMBL" id="AIC93148.1"/>
    </source>
</evidence>
<reference evidence="1 2" key="1">
    <citation type="journal article" date="2014" name="Gene">
        <title>A comparative genomic analysis of the alkalitolerant soil bacterium Bacillus lehensis G1.</title>
        <authorList>
            <person name="Noor Y.M."/>
            <person name="Samsulrizal N.H."/>
            <person name="Jema'on N.A."/>
            <person name="Low K.O."/>
            <person name="Ramli A.N."/>
            <person name="Alias N.I."/>
            <person name="Damis S.I."/>
            <person name="Fuzi S.F."/>
            <person name="Isa M.N."/>
            <person name="Murad A.M."/>
            <person name="Raih M.F."/>
            <person name="Bakar F.D."/>
            <person name="Najimudin N."/>
            <person name="Mahadi N.M."/>
            <person name="Illias R.M."/>
        </authorList>
    </citation>
    <scope>NUCLEOTIDE SEQUENCE [LARGE SCALE GENOMIC DNA]</scope>
    <source>
        <strain evidence="1 2">G1</strain>
    </source>
</reference>
<dbReference type="RefSeq" id="WP_038476826.1">
    <property type="nucleotide sequence ID" value="NZ_CP003923.1"/>
</dbReference>
<accession>A0A060LXY6</accession>
<dbReference type="HOGENOM" id="CLU_2476873_0_0_9"/>
<dbReference type="PATRIC" id="fig|1246626.3.peg.532"/>
<dbReference type="EMBL" id="CP003923">
    <property type="protein sequence ID" value="AIC93148.1"/>
    <property type="molecule type" value="Genomic_DNA"/>
</dbReference>
<dbReference type="STRING" id="1246626.BleG1_0540"/>
<dbReference type="AlphaFoldDB" id="A0A060LXY6"/>
<gene>
    <name evidence="1" type="ORF">BleG1_0540</name>
</gene>
<dbReference type="OrthoDB" id="9873300at2"/>
<evidence type="ECO:0000313" key="2">
    <source>
        <dbReference type="Proteomes" id="UP000027142"/>
    </source>
</evidence>
<dbReference type="KEGG" id="ble:BleG1_0540"/>
<dbReference type="Proteomes" id="UP000027142">
    <property type="component" value="Chromosome"/>
</dbReference>
<proteinExistence type="predicted"/>
<sequence length="87" mass="10370">MSLPLQLQQLFTEKLTVHKRYRFSINEQLHMMDTAFIVNEIITASEEEMEILFPILTNMSENEDALHDYLEYLATIYVQTNERHSTF</sequence>
<protein>
    <submittedName>
        <fullName evidence="1">Uncharacterized protein</fullName>
    </submittedName>
</protein>